<dbReference type="AlphaFoldDB" id="A0AAN1EMQ5"/>
<dbReference type="PANTHER" id="PTHR31118:SF12">
    <property type="entry name" value="CYCLASE-LIKE PROTEIN 2"/>
    <property type="match status" value="1"/>
</dbReference>
<reference evidence="1 2" key="1">
    <citation type="submission" date="2017-04" db="EMBL/GenBank/DDBJ databases">
        <title>Complete genome sequences of Rhizobium genomic linages associated to common bean (phaseolus vulgaris).</title>
        <authorList>
            <person name="Santamaria R.I."/>
            <person name="Bustos P."/>
            <person name="Perez-Carrascal O."/>
            <person name="Martinez-Flores I."/>
            <person name="Juarez S."/>
            <person name="Lozano L."/>
            <person name="Miranda F."/>
            <person name="Vinuesa P."/>
            <person name="Martinez-Romero E."/>
            <person name="Cevallos M.A."/>
            <person name="Romero D."/>
            <person name="Davila G."/>
            <person name="Gonzalez V."/>
        </authorList>
    </citation>
    <scope>NUCLEOTIDE SEQUENCE [LARGE SCALE GENOMIC DNA]</scope>
    <source>
        <strain evidence="1 2">NXC12</strain>
        <plasmid evidence="2">pretnxc12d</plasmid>
    </source>
</reference>
<keyword evidence="1" id="KW-0614">Plasmid</keyword>
<dbReference type="RefSeq" id="WP_086083808.1">
    <property type="nucleotide sequence ID" value="NZ_CP020910.1"/>
</dbReference>
<name>A0AAN1EMQ5_RHIET</name>
<gene>
    <name evidence="1" type="ORF">NXC12_PD00120</name>
</gene>
<dbReference type="PANTHER" id="PTHR31118">
    <property type="entry name" value="CYCLASE-LIKE PROTEIN 2"/>
    <property type="match status" value="1"/>
</dbReference>
<sequence>MREPSLAEPAGNPPDLATRLGAMLRSMRVVDLSPTLERGIPNWPMHPPLVIDKARLKARDGYYSQLLMISEHTGTHVDAPAHFHDNLMHMSIDTFPADTLIAPAVLYDFSDKNLQPGDLISLDMVKAYEAENGVQVGSGEIPLINFGWMQRFWRTDDQSTWFVKNAPGIQEDAIIYFKERGIRAIGCDTVACDMAVIDGVGQETTGHTTHWLPNGILIIEMLTNLHQLSLRSLFVATPLKIKEGSGSPIRPLAFCES</sequence>
<organism evidence="1 2">
    <name type="scientific">Rhizobium etli</name>
    <dbReference type="NCBI Taxonomy" id="29449"/>
    <lineage>
        <taxon>Bacteria</taxon>
        <taxon>Pseudomonadati</taxon>
        <taxon>Pseudomonadota</taxon>
        <taxon>Alphaproteobacteria</taxon>
        <taxon>Hyphomicrobiales</taxon>
        <taxon>Rhizobiaceae</taxon>
        <taxon>Rhizobium/Agrobacterium group</taxon>
        <taxon>Rhizobium</taxon>
    </lineage>
</organism>
<dbReference type="EMBL" id="CP020910">
    <property type="protein sequence ID" value="ARQ13225.1"/>
    <property type="molecule type" value="Genomic_DNA"/>
</dbReference>
<dbReference type="InterPro" id="IPR007325">
    <property type="entry name" value="KFase/CYL"/>
</dbReference>
<evidence type="ECO:0000313" key="2">
    <source>
        <dbReference type="Proteomes" id="UP000194159"/>
    </source>
</evidence>
<protein>
    <submittedName>
        <fullName evidence="1">Cyclase superfamily protein</fullName>
    </submittedName>
</protein>
<dbReference type="GO" id="GO:0019441">
    <property type="term" value="P:L-tryptophan catabolic process to kynurenine"/>
    <property type="evidence" value="ECO:0007669"/>
    <property type="project" value="InterPro"/>
</dbReference>
<dbReference type="Gene3D" id="3.50.30.50">
    <property type="entry name" value="Putative cyclase"/>
    <property type="match status" value="1"/>
</dbReference>
<dbReference type="Proteomes" id="UP000194159">
    <property type="component" value="Plasmid pRetNXC12d"/>
</dbReference>
<evidence type="ECO:0000313" key="1">
    <source>
        <dbReference type="EMBL" id="ARQ13225.1"/>
    </source>
</evidence>
<geneLocation type="plasmid" evidence="2">
    <name>pretnxc12d</name>
</geneLocation>
<dbReference type="SUPFAM" id="SSF102198">
    <property type="entry name" value="Putative cyclase"/>
    <property type="match status" value="1"/>
</dbReference>
<accession>A0AAN1EMQ5</accession>
<dbReference type="Pfam" id="PF04199">
    <property type="entry name" value="Cyclase"/>
    <property type="match status" value="1"/>
</dbReference>
<proteinExistence type="predicted"/>
<dbReference type="GO" id="GO:0004061">
    <property type="term" value="F:arylformamidase activity"/>
    <property type="evidence" value="ECO:0007669"/>
    <property type="project" value="InterPro"/>
</dbReference>
<dbReference type="InterPro" id="IPR037175">
    <property type="entry name" value="KFase_sf"/>
</dbReference>